<proteinExistence type="predicted"/>
<protein>
    <submittedName>
        <fullName evidence="1">Uncharacterized protein</fullName>
    </submittedName>
</protein>
<evidence type="ECO:0000313" key="1">
    <source>
        <dbReference type="EMBL" id="ALU42991.1"/>
    </source>
</evidence>
<name>A0A0U3I518_9GAMM</name>
<organism evidence="1 2">
    <name type="scientific">Pseudoalteromonas rubra</name>
    <dbReference type="NCBI Taxonomy" id="43658"/>
    <lineage>
        <taxon>Bacteria</taxon>
        <taxon>Pseudomonadati</taxon>
        <taxon>Pseudomonadota</taxon>
        <taxon>Gammaproteobacteria</taxon>
        <taxon>Alteromonadales</taxon>
        <taxon>Pseudoalteromonadaceae</taxon>
        <taxon>Pseudoalteromonas</taxon>
    </lineage>
</organism>
<accession>A0A0U3I518</accession>
<dbReference type="RefSeq" id="WP_058796276.1">
    <property type="nucleotide sequence ID" value="NZ_CP013611.1"/>
</dbReference>
<evidence type="ECO:0000313" key="2">
    <source>
        <dbReference type="Proteomes" id="UP000069015"/>
    </source>
</evidence>
<dbReference type="Gene3D" id="3.40.50.720">
    <property type="entry name" value="NAD(P)-binding Rossmann-like Domain"/>
    <property type="match status" value="1"/>
</dbReference>
<reference evidence="1 2" key="1">
    <citation type="submission" date="2015-12" db="EMBL/GenBank/DDBJ databases">
        <title>Complete genome sequence of Pseudoalteromonas rubra SCSIO 6842, harboring a conjugative plasmid.</title>
        <authorList>
            <person name="Li B."/>
            <person name="Wang X."/>
        </authorList>
    </citation>
    <scope>NUCLEOTIDE SEQUENCE [LARGE SCALE GENOMIC DNA]</scope>
    <source>
        <strain evidence="1 2">SCSIO 6842</strain>
    </source>
</reference>
<dbReference type="EMBL" id="CP013611">
    <property type="protein sequence ID" value="ALU42991.1"/>
    <property type="molecule type" value="Genomic_DNA"/>
</dbReference>
<gene>
    <name evidence="1" type="ORF">AT705_08555</name>
</gene>
<dbReference type="KEGG" id="prr:AT705_08555"/>
<sequence>MIHTLSGDTNPNQFPAISAQQLGTASFRADYDVKYAYVSGCMYRGTASQCDYGTANAFLDRYMQQRHIRIARGERHGLSASIDWLFWQEGDMQHSAQFTHTDTAMPTNNGINVFYQALQQPQSPYYRLMWRYADRKD</sequence>
<dbReference type="Proteomes" id="UP000069015">
    <property type="component" value="Chromosome 1"/>
</dbReference>
<dbReference type="AlphaFoldDB" id="A0A0U3I518"/>